<gene>
    <name evidence="10" type="ordered locus">Achl_4075</name>
</gene>
<dbReference type="GO" id="GO:0004519">
    <property type="term" value="F:endonuclease activity"/>
    <property type="evidence" value="ECO:0007669"/>
    <property type="project" value="UniProtKB-KW"/>
</dbReference>
<dbReference type="Pfam" id="PF03372">
    <property type="entry name" value="Exo_endo_phos"/>
    <property type="match status" value="1"/>
</dbReference>
<accession>B8HHX9</accession>
<proteinExistence type="predicted"/>
<evidence type="ECO:0000256" key="3">
    <source>
        <dbReference type="ARBA" id="ARBA00022722"/>
    </source>
</evidence>
<dbReference type="GO" id="GO:0006281">
    <property type="term" value="P:DNA repair"/>
    <property type="evidence" value="ECO:0007669"/>
    <property type="project" value="UniProtKB-KW"/>
</dbReference>
<dbReference type="KEGG" id="ach:Achl_4075"/>
<dbReference type="EMBL" id="CP001342">
    <property type="protein sequence ID" value="ACL42026.1"/>
    <property type="molecule type" value="Genomic_DNA"/>
</dbReference>
<keyword evidence="10" id="KW-0614">Plasmid</keyword>
<evidence type="ECO:0000256" key="7">
    <source>
        <dbReference type="ARBA" id="ARBA00022842"/>
    </source>
</evidence>
<dbReference type="HOGENOM" id="CLU_1010649_0_0_11"/>
<evidence type="ECO:0000256" key="8">
    <source>
        <dbReference type="ARBA" id="ARBA00023204"/>
    </source>
</evidence>
<keyword evidence="8" id="KW-0234">DNA repair</keyword>
<keyword evidence="6" id="KW-0378">Hydrolase</keyword>
<dbReference type="Proteomes" id="UP000002505">
    <property type="component" value="Plasmid pACHL01"/>
</dbReference>
<evidence type="ECO:0000313" key="10">
    <source>
        <dbReference type="EMBL" id="ACL42026.1"/>
    </source>
</evidence>
<keyword evidence="11" id="KW-1185">Reference proteome</keyword>
<sequence>MSPVTSRIPAEHQLRVTTLNINHAPDELERRTGLACDELSALLPAVLCLQEVRFEVDGGSFQLDTIAAETGLAVVSARAQHPTRDGALSGNAILSHLPAIEAGSIVLGTPDCQLTRADYAVLEATTGQTLIVVSAHLAWGGDQEGTRLIQMTAIDNRVRTLMGRYQDQNPVAILAGDFNTLPTSDTNRYLNGQGTGANDGYTFWTEAFAVVGNPEEAATVAAGNYWAQQTARSVGIEFPEMLPDRRIDYVWTYGWAYGRPGCPVAMQRSFTDTTRYGYPASDHYGLTVDFWMPPVLAQVPAVLASASDDSLIGRLLLLEEAKMPA</sequence>
<evidence type="ECO:0000313" key="11">
    <source>
        <dbReference type="Proteomes" id="UP000002505"/>
    </source>
</evidence>
<evidence type="ECO:0000256" key="5">
    <source>
        <dbReference type="ARBA" id="ARBA00022763"/>
    </source>
</evidence>
<evidence type="ECO:0000259" key="9">
    <source>
        <dbReference type="Pfam" id="PF03372"/>
    </source>
</evidence>
<dbReference type="Gene3D" id="3.60.10.10">
    <property type="entry name" value="Endonuclease/exonuclease/phosphatase"/>
    <property type="match status" value="1"/>
</dbReference>
<dbReference type="InterPro" id="IPR005135">
    <property type="entry name" value="Endo/exonuclease/phosphatase"/>
</dbReference>
<evidence type="ECO:0000256" key="1">
    <source>
        <dbReference type="ARBA" id="ARBA00001936"/>
    </source>
</evidence>
<geneLocation type="plasmid" evidence="10 11">
    <name>pACHL01</name>
</geneLocation>
<name>B8HHX9_PSECP</name>
<comment type="cofactor">
    <cofactor evidence="2">
        <name>Mg(2+)</name>
        <dbReference type="ChEBI" id="CHEBI:18420"/>
    </cofactor>
</comment>
<dbReference type="RefSeq" id="WP_012623043.1">
    <property type="nucleotide sequence ID" value="NC_011879.1"/>
</dbReference>
<evidence type="ECO:0000256" key="6">
    <source>
        <dbReference type="ARBA" id="ARBA00022801"/>
    </source>
</evidence>
<dbReference type="InterPro" id="IPR051547">
    <property type="entry name" value="TDP2-like"/>
</dbReference>
<keyword evidence="3" id="KW-0540">Nuclease</keyword>
<comment type="cofactor">
    <cofactor evidence="1">
        <name>Mn(2+)</name>
        <dbReference type="ChEBI" id="CHEBI:29035"/>
    </cofactor>
</comment>
<reference evidence="10" key="1">
    <citation type="submission" date="2009-01" db="EMBL/GenBank/DDBJ databases">
        <title>Complete sequence of plasmid1 of Arthrobacter chlorophenolicus A6.</title>
        <authorList>
            <consortium name="US DOE Joint Genome Institute"/>
            <person name="Lucas S."/>
            <person name="Copeland A."/>
            <person name="Lapidus A."/>
            <person name="Glavina del Rio T."/>
            <person name="Tice H."/>
            <person name="Bruce D."/>
            <person name="Goodwin L."/>
            <person name="Pitluck S."/>
            <person name="Goltsman E."/>
            <person name="Clum A."/>
            <person name="Larimer F."/>
            <person name="Land M."/>
            <person name="Hauser L."/>
            <person name="Kyrpides N."/>
            <person name="Mikhailova N."/>
            <person name="Jansson J."/>
            <person name="Richardson P."/>
        </authorList>
    </citation>
    <scope>NUCLEOTIDE SEQUENCE [LARGE SCALE GENOMIC DNA]</scope>
    <source>
        <strain evidence="10">A6</strain>
        <plasmid evidence="10">pACHL01</plasmid>
    </source>
</reference>
<keyword evidence="4" id="KW-0479">Metal-binding</keyword>
<evidence type="ECO:0000256" key="2">
    <source>
        <dbReference type="ARBA" id="ARBA00001946"/>
    </source>
</evidence>
<dbReference type="PANTHER" id="PTHR15822:SF4">
    <property type="entry name" value="TYROSYL-DNA PHOSPHODIESTERASE 2"/>
    <property type="match status" value="1"/>
</dbReference>
<feature type="domain" description="Endonuclease/exonuclease/phosphatase" evidence="9">
    <location>
        <begin position="18"/>
        <end position="283"/>
    </location>
</feature>
<dbReference type="OrthoDB" id="155529at2"/>
<dbReference type="InterPro" id="IPR036691">
    <property type="entry name" value="Endo/exonu/phosph_ase_sf"/>
</dbReference>
<dbReference type="GO" id="GO:0004527">
    <property type="term" value="F:exonuclease activity"/>
    <property type="evidence" value="ECO:0007669"/>
    <property type="project" value="UniProtKB-KW"/>
</dbReference>
<keyword evidence="10" id="KW-0255">Endonuclease</keyword>
<keyword evidence="5" id="KW-0227">DNA damage</keyword>
<dbReference type="GO" id="GO:0046872">
    <property type="term" value="F:metal ion binding"/>
    <property type="evidence" value="ECO:0007669"/>
    <property type="project" value="UniProtKB-KW"/>
</dbReference>
<keyword evidence="7" id="KW-0460">Magnesium</keyword>
<organism evidence="10 11">
    <name type="scientific">Pseudarthrobacter chlorophenolicus (strain ATCC 700700 / DSM 12829 / CIP 107037 / JCM 12360 / KCTC 9906 / NCIMB 13794 / A6)</name>
    <name type="common">Arthrobacter chlorophenolicus</name>
    <dbReference type="NCBI Taxonomy" id="452863"/>
    <lineage>
        <taxon>Bacteria</taxon>
        <taxon>Bacillati</taxon>
        <taxon>Actinomycetota</taxon>
        <taxon>Actinomycetes</taxon>
        <taxon>Micrococcales</taxon>
        <taxon>Micrococcaceae</taxon>
        <taxon>Pseudarthrobacter</taxon>
    </lineage>
</organism>
<dbReference type="SUPFAM" id="SSF56219">
    <property type="entry name" value="DNase I-like"/>
    <property type="match status" value="1"/>
</dbReference>
<dbReference type="PANTHER" id="PTHR15822">
    <property type="entry name" value="TRAF AND TNF RECEPTOR-ASSOCIATED PROTEIN"/>
    <property type="match status" value="1"/>
</dbReference>
<protein>
    <submittedName>
        <fullName evidence="10">Endonuclease/exonuclease/phosphatase</fullName>
    </submittedName>
</protein>
<dbReference type="AlphaFoldDB" id="B8HHX9"/>
<evidence type="ECO:0000256" key="4">
    <source>
        <dbReference type="ARBA" id="ARBA00022723"/>
    </source>
</evidence>